<keyword evidence="4" id="KW-0804">Transcription</keyword>
<reference evidence="6 7" key="1">
    <citation type="submission" date="2016-10" db="EMBL/GenBank/DDBJ databases">
        <authorList>
            <person name="de Groot N.N."/>
        </authorList>
    </citation>
    <scope>NUCLEOTIDE SEQUENCE [LARGE SCALE GENOMIC DNA]</scope>
    <source>
        <strain evidence="6 7">LMG 18387</strain>
    </source>
</reference>
<dbReference type="Proteomes" id="UP000198606">
    <property type="component" value="Unassembled WGS sequence"/>
</dbReference>
<evidence type="ECO:0000259" key="5">
    <source>
        <dbReference type="PROSITE" id="PS50931"/>
    </source>
</evidence>
<comment type="similarity">
    <text evidence="1">Belongs to the LysR transcriptional regulatory family.</text>
</comment>
<dbReference type="InterPro" id="IPR000847">
    <property type="entry name" value="LysR_HTH_N"/>
</dbReference>
<proteinExistence type="inferred from homology"/>
<name>A0A1G8J0Z8_9GAMM</name>
<dbReference type="SUPFAM" id="SSF53850">
    <property type="entry name" value="Periplasmic binding protein-like II"/>
    <property type="match status" value="1"/>
</dbReference>
<evidence type="ECO:0000256" key="3">
    <source>
        <dbReference type="ARBA" id="ARBA00023125"/>
    </source>
</evidence>
<protein>
    <submittedName>
        <fullName evidence="6">DNA-binding transcriptional regulator, LysR family</fullName>
    </submittedName>
</protein>
<dbReference type="Pfam" id="PF03466">
    <property type="entry name" value="LysR_substrate"/>
    <property type="match status" value="1"/>
</dbReference>
<dbReference type="Gene3D" id="1.10.10.10">
    <property type="entry name" value="Winged helix-like DNA-binding domain superfamily/Winged helix DNA-binding domain"/>
    <property type="match status" value="1"/>
</dbReference>
<dbReference type="AlphaFoldDB" id="A0A1G8J0Z8"/>
<dbReference type="PANTHER" id="PTHR30419:SF8">
    <property type="entry name" value="NITROGEN ASSIMILATION TRANSCRIPTIONAL ACTIVATOR-RELATED"/>
    <property type="match status" value="1"/>
</dbReference>
<dbReference type="GO" id="GO:0003677">
    <property type="term" value="F:DNA binding"/>
    <property type="evidence" value="ECO:0007669"/>
    <property type="project" value="UniProtKB-KW"/>
</dbReference>
<dbReference type="InterPro" id="IPR036388">
    <property type="entry name" value="WH-like_DNA-bd_sf"/>
</dbReference>
<dbReference type="GO" id="GO:0005829">
    <property type="term" value="C:cytosol"/>
    <property type="evidence" value="ECO:0007669"/>
    <property type="project" value="TreeGrafter"/>
</dbReference>
<dbReference type="EMBL" id="FNDG01000013">
    <property type="protein sequence ID" value="SDI24806.1"/>
    <property type="molecule type" value="Genomic_DNA"/>
</dbReference>
<evidence type="ECO:0000256" key="4">
    <source>
        <dbReference type="ARBA" id="ARBA00023163"/>
    </source>
</evidence>
<dbReference type="GO" id="GO:0003700">
    <property type="term" value="F:DNA-binding transcription factor activity"/>
    <property type="evidence" value="ECO:0007669"/>
    <property type="project" value="InterPro"/>
</dbReference>
<feature type="domain" description="HTH lysR-type" evidence="5">
    <location>
        <begin position="9"/>
        <end position="60"/>
    </location>
</feature>
<evidence type="ECO:0000313" key="7">
    <source>
        <dbReference type="Proteomes" id="UP000198606"/>
    </source>
</evidence>
<dbReference type="SUPFAM" id="SSF46785">
    <property type="entry name" value="Winged helix' DNA-binding domain"/>
    <property type="match status" value="1"/>
</dbReference>
<dbReference type="Gene3D" id="3.40.190.290">
    <property type="match status" value="1"/>
</dbReference>
<dbReference type="STRING" id="29435.SAMN05216588_113140"/>
<dbReference type="RefSeq" id="WP_084307275.1">
    <property type="nucleotide sequence ID" value="NZ_FNDG01000013.1"/>
</dbReference>
<dbReference type="Pfam" id="PF00126">
    <property type="entry name" value="HTH_1"/>
    <property type="match status" value="1"/>
</dbReference>
<keyword evidence="3 6" id="KW-0238">DNA-binding</keyword>
<organism evidence="6 7">
    <name type="scientific">Phytopseudomonas flavescens</name>
    <dbReference type="NCBI Taxonomy" id="29435"/>
    <lineage>
        <taxon>Bacteria</taxon>
        <taxon>Pseudomonadati</taxon>
        <taxon>Pseudomonadota</taxon>
        <taxon>Gammaproteobacteria</taxon>
        <taxon>Pseudomonadales</taxon>
        <taxon>Pseudomonadaceae</taxon>
        <taxon>Phytopseudomonas</taxon>
    </lineage>
</organism>
<accession>A0A1G8J0Z8</accession>
<gene>
    <name evidence="6" type="ORF">SAMN05216588_113140</name>
</gene>
<keyword evidence="2" id="KW-0805">Transcription regulation</keyword>
<evidence type="ECO:0000256" key="1">
    <source>
        <dbReference type="ARBA" id="ARBA00009437"/>
    </source>
</evidence>
<evidence type="ECO:0000256" key="2">
    <source>
        <dbReference type="ARBA" id="ARBA00023015"/>
    </source>
</evidence>
<dbReference type="InterPro" id="IPR050950">
    <property type="entry name" value="HTH-type_LysR_regulators"/>
</dbReference>
<evidence type="ECO:0000313" key="6">
    <source>
        <dbReference type="EMBL" id="SDI24806.1"/>
    </source>
</evidence>
<dbReference type="InterPro" id="IPR036390">
    <property type="entry name" value="WH_DNA-bd_sf"/>
</dbReference>
<sequence length="314" mass="34970">MPTFSRFTRYFIEVARLGSMRKASESLHISASAIDRQILQAEEEFGVPLFERLPSGLRLTSAGELLLAKVKEWEKELRGTHEHIDDLRGLRRGHVAIAMIDALSEGFVPEAIAALHQQYPGLSFGLRTARNRDVQQQILANEVDFGLLLDPLGGTDLQVLAFAEIPLGLLMPNDHPLASRPRLHLSEAVPYGLILPAAPLIVHRHAEVLLQRLEIDSQRVINSNDSRMLRSLVRLGVGVGLLSWLDVQADIKAREMTFVPLRSEKLKPMVLSVCTASHRQLSKAAQLTLEALRERIENLRPQGEGHDAGRPSEQ</sequence>
<dbReference type="PANTHER" id="PTHR30419">
    <property type="entry name" value="HTH-TYPE TRANSCRIPTIONAL REGULATOR YBHD"/>
    <property type="match status" value="1"/>
</dbReference>
<dbReference type="InterPro" id="IPR005119">
    <property type="entry name" value="LysR_subst-bd"/>
</dbReference>
<dbReference type="PROSITE" id="PS50931">
    <property type="entry name" value="HTH_LYSR"/>
    <property type="match status" value="1"/>
</dbReference>